<comment type="caution">
    <text evidence="6">The sequence shown here is derived from an EMBL/GenBank/DDBJ whole genome shotgun (WGS) entry which is preliminary data.</text>
</comment>
<dbReference type="SUPFAM" id="SSF51215">
    <property type="entry name" value="Regulatory protein AraC"/>
    <property type="match status" value="1"/>
</dbReference>
<sequence length="293" mass="32575">MTCSGHFAIRPIMKAKAPTRSVKVWRAPDVMDAVMLKGQFIGHRYPPHAHDTHCLAVITGGALAVDVRDQRRICRPGDVIVIDADVVHSGSAAANGQWKMRVEHVQPEALAAYCDGLGIARRDRFDLDSPFIVDAQLSRNLYGINWCSEVDDDPFKRSEALACVVIGLHGLHASRSARLPVVRREPALVRTVKARLREDLHARLTLSTLASEFDVTPFVLLRAFVRETGLSPHAFQQQTRVRNAMPMLRQGKSLSEVGARTGFADQSHFTRVFKQQTGVTPKVYQAAFFTMAR</sequence>
<organism evidence="6 7">
    <name type="scientific">Caballeronia fortuita</name>
    <dbReference type="NCBI Taxonomy" id="1777138"/>
    <lineage>
        <taxon>Bacteria</taxon>
        <taxon>Pseudomonadati</taxon>
        <taxon>Pseudomonadota</taxon>
        <taxon>Betaproteobacteria</taxon>
        <taxon>Burkholderiales</taxon>
        <taxon>Burkholderiaceae</taxon>
        <taxon>Caballeronia</taxon>
    </lineage>
</organism>
<feature type="domain" description="HTH araC/xylS-type" evidence="5">
    <location>
        <begin position="190"/>
        <end position="287"/>
    </location>
</feature>
<dbReference type="InterPro" id="IPR018062">
    <property type="entry name" value="HTH_AraC-typ_CS"/>
</dbReference>
<dbReference type="InterPro" id="IPR003313">
    <property type="entry name" value="AraC-bd"/>
</dbReference>
<dbReference type="InterPro" id="IPR050204">
    <property type="entry name" value="AraC_XylS_family_regulators"/>
</dbReference>
<keyword evidence="7" id="KW-1185">Reference proteome</keyword>
<evidence type="ECO:0000256" key="4">
    <source>
        <dbReference type="ARBA" id="ARBA00023163"/>
    </source>
</evidence>
<keyword evidence="4" id="KW-0804">Transcription</keyword>
<dbReference type="PROSITE" id="PS00041">
    <property type="entry name" value="HTH_ARAC_FAMILY_1"/>
    <property type="match status" value="1"/>
</dbReference>
<dbReference type="AlphaFoldDB" id="A0A157ZP04"/>
<gene>
    <name evidence="6" type="ORF">AWB77_00913</name>
</gene>
<dbReference type="PRINTS" id="PR00032">
    <property type="entry name" value="HTHARAC"/>
</dbReference>
<dbReference type="Pfam" id="PF12833">
    <property type="entry name" value="HTH_18"/>
    <property type="match status" value="1"/>
</dbReference>
<evidence type="ECO:0000259" key="5">
    <source>
        <dbReference type="PROSITE" id="PS01124"/>
    </source>
</evidence>
<keyword evidence="3" id="KW-0010">Activator</keyword>
<dbReference type="SUPFAM" id="SSF46689">
    <property type="entry name" value="Homeodomain-like"/>
    <property type="match status" value="2"/>
</dbReference>
<dbReference type="Gene3D" id="2.60.120.10">
    <property type="entry name" value="Jelly Rolls"/>
    <property type="match status" value="1"/>
</dbReference>
<reference evidence="6" key="1">
    <citation type="submission" date="2016-01" db="EMBL/GenBank/DDBJ databases">
        <authorList>
            <person name="Peeters C."/>
        </authorList>
    </citation>
    <scope>NUCLEOTIDE SEQUENCE</scope>
    <source>
        <strain evidence="6">LMG 29320</strain>
    </source>
</reference>
<dbReference type="PANTHER" id="PTHR46796:SF2">
    <property type="entry name" value="TRANSCRIPTIONAL REGULATORY PROTEIN"/>
    <property type="match status" value="1"/>
</dbReference>
<evidence type="ECO:0000313" key="7">
    <source>
        <dbReference type="Proteomes" id="UP000054903"/>
    </source>
</evidence>
<dbReference type="GO" id="GO:0043565">
    <property type="term" value="F:sequence-specific DNA binding"/>
    <property type="evidence" value="ECO:0007669"/>
    <property type="project" value="InterPro"/>
</dbReference>
<name>A0A157ZP04_9BURK</name>
<dbReference type="Gene3D" id="1.10.10.60">
    <property type="entry name" value="Homeodomain-like"/>
    <property type="match status" value="1"/>
</dbReference>
<dbReference type="InterPro" id="IPR014710">
    <property type="entry name" value="RmlC-like_jellyroll"/>
</dbReference>
<keyword evidence="1" id="KW-0805">Transcription regulation</keyword>
<evidence type="ECO:0000256" key="3">
    <source>
        <dbReference type="ARBA" id="ARBA00023159"/>
    </source>
</evidence>
<dbReference type="SMART" id="SM00342">
    <property type="entry name" value="HTH_ARAC"/>
    <property type="match status" value="1"/>
</dbReference>
<dbReference type="InterPro" id="IPR018060">
    <property type="entry name" value="HTH_AraC"/>
</dbReference>
<dbReference type="InterPro" id="IPR020449">
    <property type="entry name" value="Tscrpt_reg_AraC-type_HTH"/>
</dbReference>
<dbReference type="STRING" id="1777138.AWB77_00913"/>
<dbReference type="PROSITE" id="PS01124">
    <property type="entry name" value="HTH_ARAC_FAMILY_2"/>
    <property type="match status" value="1"/>
</dbReference>
<dbReference type="EMBL" id="FCNX02000002">
    <property type="protein sequence ID" value="SAK47235.1"/>
    <property type="molecule type" value="Genomic_DNA"/>
</dbReference>
<dbReference type="Pfam" id="PF02311">
    <property type="entry name" value="AraC_binding"/>
    <property type="match status" value="1"/>
</dbReference>
<proteinExistence type="predicted"/>
<evidence type="ECO:0000256" key="1">
    <source>
        <dbReference type="ARBA" id="ARBA00023015"/>
    </source>
</evidence>
<evidence type="ECO:0000256" key="2">
    <source>
        <dbReference type="ARBA" id="ARBA00023125"/>
    </source>
</evidence>
<dbReference type="InterPro" id="IPR009057">
    <property type="entry name" value="Homeodomain-like_sf"/>
</dbReference>
<evidence type="ECO:0000313" key="6">
    <source>
        <dbReference type="EMBL" id="SAK47235.1"/>
    </source>
</evidence>
<dbReference type="InterPro" id="IPR037923">
    <property type="entry name" value="HTH-like"/>
</dbReference>
<dbReference type="GO" id="GO:0003700">
    <property type="term" value="F:DNA-binding transcription factor activity"/>
    <property type="evidence" value="ECO:0007669"/>
    <property type="project" value="InterPro"/>
</dbReference>
<protein>
    <submittedName>
        <fullName evidence="6">AraC family transcriptional regulator</fullName>
    </submittedName>
</protein>
<dbReference type="PANTHER" id="PTHR46796">
    <property type="entry name" value="HTH-TYPE TRANSCRIPTIONAL ACTIVATOR RHAS-RELATED"/>
    <property type="match status" value="1"/>
</dbReference>
<dbReference type="Proteomes" id="UP000054903">
    <property type="component" value="Unassembled WGS sequence"/>
</dbReference>
<keyword evidence="2" id="KW-0238">DNA-binding</keyword>
<accession>A0A157ZP04</accession>